<evidence type="ECO:0000313" key="6">
    <source>
        <dbReference type="Proteomes" id="UP000178176"/>
    </source>
</evidence>
<dbReference type="PANTHER" id="PTHR20842">
    <property type="entry name" value="PROTEASE S51 ALPHA-ASPARTYL DIPEPTIDASE"/>
    <property type="match status" value="1"/>
</dbReference>
<evidence type="ECO:0000256" key="1">
    <source>
        <dbReference type="ARBA" id="ARBA00006534"/>
    </source>
</evidence>
<dbReference type="EMBL" id="MEXH01000007">
    <property type="protein sequence ID" value="OGC92774.1"/>
    <property type="molecule type" value="Genomic_DNA"/>
</dbReference>
<organism evidence="5 6">
    <name type="scientific">Candidatus Amesbacteria bacterium RIFCSPHIGHO2_01_FULL_48_32b</name>
    <dbReference type="NCBI Taxonomy" id="1797253"/>
    <lineage>
        <taxon>Bacteria</taxon>
        <taxon>Candidatus Amesiibacteriota</taxon>
    </lineage>
</organism>
<dbReference type="PANTHER" id="PTHR20842:SF0">
    <property type="entry name" value="ALPHA-ASPARTYL DIPEPTIDASE"/>
    <property type="match status" value="1"/>
</dbReference>
<dbReference type="InterPro" id="IPR005320">
    <property type="entry name" value="Peptidase_S51"/>
</dbReference>
<comment type="caution">
    <text evidence="5">The sequence shown here is derived from an EMBL/GenBank/DDBJ whole genome shotgun (WGS) entry which is preliminary data.</text>
</comment>
<keyword evidence="4" id="KW-0720">Serine protease</keyword>
<evidence type="ECO:0000256" key="3">
    <source>
        <dbReference type="ARBA" id="ARBA00022801"/>
    </source>
</evidence>
<sequence>MRLLFLSNTHCNTNKQVIDQLKSWVIPDRRVVYFSSSPDPSRKYFADVAGWFKDAIGISNMAYLDANSSALEIADLQNAGAIYLSGGNTYHLLQALKGTGAAKIIRQLAMESEIPIIGVSAGGLCLTKDVRAATAENDAGITDFSGLGLVDFGFYPHYKPDAASQDEINAFVSLTGIEEVFALPEYSGLAVTKDGLTPLGEVTRFVKGSNSPEILPGSDPALVS</sequence>
<dbReference type="GO" id="GO:0008236">
    <property type="term" value="F:serine-type peptidase activity"/>
    <property type="evidence" value="ECO:0007669"/>
    <property type="project" value="UniProtKB-KW"/>
</dbReference>
<reference evidence="5 6" key="1">
    <citation type="journal article" date="2016" name="Nat. Commun.">
        <title>Thousands of microbial genomes shed light on interconnected biogeochemical processes in an aquifer system.</title>
        <authorList>
            <person name="Anantharaman K."/>
            <person name="Brown C.T."/>
            <person name="Hug L.A."/>
            <person name="Sharon I."/>
            <person name="Castelle C.J."/>
            <person name="Probst A.J."/>
            <person name="Thomas B.C."/>
            <person name="Singh A."/>
            <person name="Wilkins M.J."/>
            <person name="Karaoz U."/>
            <person name="Brodie E.L."/>
            <person name="Williams K.H."/>
            <person name="Hubbard S.S."/>
            <person name="Banfield J.F."/>
        </authorList>
    </citation>
    <scope>NUCLEOTIDE SEQUENCE [LARGE SCALE GENOMIC DNA]</scope>
</reference>
<evidence type="ECO:0000256" key="2">
    <source>
        <dbReference type="ARBA" id="ARBA00022670"/>
    </source>
</evidence>
<accession>A0A1F4YFW7</accession>
<keyword evidence="3" id="KW-0378">Hydrolase</keyword>
<evidence type="ECO:0000256" key="4">
    <source>
        <dbReference type="ARBA" id="ARBA00022825"/>
    </source>
</evidence>
<dbReference type="Gene3D" id="3.40.50.880">
    <property type="match status" value="1"/>
</dbReference>
<evidence type="ECO:0008006" key="7">
    <source>
        <dbReference type="Google" id="ProtNLM"/>
    </source>
</evidence>
<dbReference type="GO" id="GO:0006508">
    <property type="term" value="P:proteolysis"/>
    <property type="evidence" value="ECO:0007669"/>
    <property type="project" value="UniProtKB-KW"/>
</dbReference>
<dbReference type="Pfam" id="PF03575">
    <property type="entry name" value="Peptidase_S51"/>
    <property type="match status" value="1"/>
</dbReference>
<dbReference type="InterPro" id="IPR029062">
    <property type="entry name" value="Class_I_gatase-like"/>
</dbReference>
<dbReference type="SUPFAM" id="SSF52317">
    <property type="entry name" value="Class I glutamine amidotransferase-like"/>
    <property type="match status" value="1"/>
</dbReference>
<comment type="similarity">
    <text evidence="1">Belongs to the peptidase S51 family.</text>
</comment>
<name>A0A1F4YFW7_9BACT</name>
<gene>
    <name evidence="5" type="ORF">A2876_03780</name>
</gene>
<evidence type="ECO:0000313" key="5">
    <source>
        <dbReference type="EMBL" id="OGC92774.1"/>
    </source>
</evidence>
<proteinExistence type="inferred from homology"/>
<keyword evidence="2" id="KW-0645">Protease</keyword>
<dbReference type="Proteomes" id="UP000178176">
    <property type="component" value="Unassembled WGS sequence"/>
</dbReference>
<protein>
    <recommendedName>
        <fullName evidence="7">Peptidase S51</fullName>
    </recommendedName>
</protein>
<dbReference type="AlphaFoldDB" id="A0A1F4YFW7"/>